<feature type="compositionally biased region" description="Basic and acidic residues" evidence="1">
    <location>
        <begin position="22"/>
        <end position="32"/>
    </location>
</feature>
<evidence type="ECO:0000313" key="2">
    <source>
        <dbReference type="EMBL" id="RRT38547.1"/>
    </source>
</evidence>
<proteinExistence type="predicted"/>
<comment type="caution">
    <text evidence="2">The sequence shown here is derived from an EMBL/GenBank/DDBJ whole genome shotgun (WGS) entry which is preliminary data.</text>
</comment>
<feature type="region of interest" description="Disordered" evidence="1">
    <location>
        <begin position="137"/>
        <end position="161"/>
    </location>
</feature>
<protein>
    <submittedName>
        <fullName evidence="2">Uncharacterized protein</fullName>
    </submittedName>
</protein>
<dbReference type="EMBL" id="AMZH03021102">
    <property type="protein sequence ID" value="RRT38547.1"/>
    <property type="molecule type" value="Genomic_DNA"/>
</dbReference>
<organism evidence="2 3">
    <name type="scientific">Ensete ventricosum</name>
    <name type="common">Abyssinian banana</name>
    <name type="synonym">Musa ensete</name>
    <dbReference type="NCBI Taxonomy" id="4639"/>
    <lineage>
        <taxon>Eukaryota</taxon>
        <taxon>Viridiplantae</taxon>
        <taxon>Streptophyta</taxon>
        <taxon>Embryophyta</taxon>
        <taxon>Tracheophyta</taxon>
        <taxon>Spermatophyta</taxon>
        <taxon>Magnoliopsida</taxon>
        <taxon>Liliopsida</taxon>
        <taxon>Zingiberales</taxon>
        <taxon>Musaceae</taxon>
        <taxon>Ensete</taxon>
    </lineage>
</organism>
<gene>
    <name evidence="2" type="ORF">B296_00052410</name>
</gene>
<evidence type="ECO:0000313" key="3">
    <source>
        <dbReference type="Proteomes" id="UP000287651"/>
    </source>
</evidence>
<evidence type="ECO:0000256" key="1">
    <source>
        <dbReference type="SAM" id="MobiDB-lite"/>
    </source>
</evidence>
<name>A0A426XGC7_ENSVE</name>
<reference evidence="2 3" key="1">
    <citation type="journal article" date="2014" name="Agronomy (Basel)">
        <title>A Draft Genome Sequence for Ensete ventricosum, the Drought-Tolerant Tree Against Hunger.</title>
        <authorList>
            <person name="Harrison J."/>
            <person name="Moore K.A."/>
            <person name="Paszkiewicz K."/>
            <person name="Jones T."/>
            <person name="Grant M."/>
            <person name="Ambacheew D."/>
            <person name="Muzemil S."/>
            <person name="Studholme D.J."/>
        </authorList>
    </citation>
    <scope>NUCLEOTIDE SEQUENCE [LARGE SCALE GENOMIC DNA]</scope>
</reference>
<sequence>MRKAQIAAAFTTKCCRSPSLSRAKDATKREPKPTFPTTLKETKTKSTNHHASRIKKPQRTGKPTKKSRRKGRTWALRSSFDQARECPTSLRHRAWVLAGSASREPLKEGDAHRPPASLLLLLYQNHRSTLRRSKTYLHASPGINGGRPSVSSHHSSRSPRFRLPIRSLTSLRPNCLGHFFG</sequence>
<dbReference type="AlphaFoldDB" id="A0A426XGC7"/>
<feature type="region of interest" description="Disordered" evidence="1">
    <location>
        <begin position="16"/>
        <end position="74"/>
    </location>
</feature>
<accession>A0A426XGC7</accession>
<feature type="compositionally biased region" description="Basic residues" evidence="1">
    <location>
        <begin position="46"/>
        <end position="72"/>
    </location>
</feature>
<dbReference type="Proteomes" id="UP000287651">
    <property type="component" value="Unassembled WGS sequence"/>
</dbReference>